<evidence type="ECO:0000256" key="1">
    <source>
        <dbReference type="SAM" id="MobiDB-lite"/>
    </source>
</evidence>
<dbReference type="Proteomes" id="UP001180020">
    <property type="component" value="Unassembled WGS sequence"/>
</dbReference>
<feature type="compositionally biased region" description="Polar residues" evidence="1">
    <location>
        <begin position="39"/>
        <end position="70"/>
    </location>
</feature>
<gene>
    <name evidence="2" type="ORF">QJS10_CPA03g01277</name>
</gene>
<sequence>MFYRLGDLSLSRKPLSLRFMPTTPSAPDMASITHPGEASISQPRDAQTGDATTVNSTPNEEVSQPSQDESQISEKKTTRKRTSKVCDDFTVLTDKNGSQKAKCKYWN</sequence>
<comment type="caution">
    <text evidence="2">The sequence shown here is derived from an EMBL/GenBank/DDBJ whole genome shotgun (WGS) entry which is preliminary data.</text>
</comment>
<feature type="region of interest" description="Disordered" evidence="1">
    <location>
        <begin position="19"/>
        <end position="83"/>
    </location>
</feature>
<organism evidence="2 3">
    <name type="scientific">Acorus calamus</name>
    <name type="common">Sweet flag</name>
    <dbReference type="NCBI Taxonomy" id="4465"/>
    <lineage>
        <taxon>Eukaryota</taxon>
        <taxon>Viridiplantae</taxon>
        <taxon>Streptophyta</taxon>
        <taxon>Embryophyta</taxon>
        <taxon>Tracheophyta</taxon>
        <taxon>Spermatophyta</taxon>
        <taxon>Magnoliopsida</taxon>
        <taxon>Liliopsida</taxon>
        <taxon>Acoraceae</taxon>
        <taxon>Acorus</taxon>
    </lineage>
</organism>
<accession>A0AAV9F2N0</accession>
<evidence type="ECO:0000313" key="2">
    <source>
        <dbReference type="EMBL" id="KAK1320256.1"/>
    </source>
</evidence>
<name>A0AAV9F2N0_ACOCL</name>
<dbReference type="AlphaFoldDB" id="A0AAV9F2N0"/>
<reference evidence="2" key="2">
    <citation type="submission" date="2023-06" db="EMBL/GenBank/DDBJ databases">
        <authorList>
            <person name="Ma L."/>
            <person name="Liu K.-W."/>
            <person name="Li Z."/>
            <person name="Hsiao Y.-Y."/>
            <person name="Qi Y."/>
            <person name="Fu T."/>
            <person name="Tang G."/>
            <person name="Zhang D."/>
            <person name="Sun W.-H."/>
            <person name="Liu D.-K."/>
            <person name="Li Y."/>
            <person name="Chen G.-Z."/>
            <person name="Liu X.-D."/>
            <person name="Liao X.-Y."/>
            <person name="Jiang Y.-T."/>
            <person name="Yu X."/>
            <person name="Hao Y."/>
            <person name="Huang J."/>
            <person name="Zhao X.-W."/>
            <person name="Ke S."/>
            <person name="Chen Y.-Y."/>
            <person name="Wu W.-L."/>
            <person name="Hsu J.-L."/>
            <person name="Lin Y.-F."/>
            <person name="Huang M.-D."/>
            <person name="Li C.-Y."/>
            <person name="Huang L."/>
            <person name="Wang Z.-W."/>
            <person name="Zhao X."/>
            <person name="Zhong W.-Y."/>
            <person name="Peng D.-H."/>
            <person name="Ahmad S."/>
            <person name="Lan S."/>
            <person name="Zhang J.-S."/>
            <person name="Tsai W.-C."/>
            <person name="Van De Peer Y."/>
            <person name="Liu Z.-J."/>
        </authorList>
    </citation>
    <scope>NUCLEOTIDE SEQUENCE</scope>
    <source>
        <strain evidence="2">CP</strain>
        <tissue evidence="2">Leaves</tissue>
    </source>
</reference>
<evidence type="ECO:0000313" key="3">
    <source>
        <dbReference type="Proteomes" id="UP001180020"/>
    </source>
</evidence>
<reference evidence="2" key="1">
    <citation type="journal article" date="2023" name="Nat. Commun.">
        <title>Diploid and tetraploid genomes of Acorus and the evolution of monocots.</title>
        <authorList>
            <person name="Ma L."/>
            <person name="Liu K.W."/>
            <person name="Li Z."/>
            <person name="Hsiao Y.Y."/>
            <person name="Qi Y."/>
            <person name="Fu T."/>
            <person name="Tang G.D."/>
            <person name="Zhang D."/>
            <person name="Sun W.H."/>
            <person name="Liu D.K."/>
            <person name="Li Y."/>
            <person name="Chen G.Z."/>
            <person name="Liu X.D."/>
            <person name="Liao X.Y."/>
            <person name="Jiang Y.T."/>
            <person name="Yu X."/>
            <person name="Hao Y."/>
            <person name="Huang J."/>
            <person name="Zhao X.W."/>
            <person name="Ke S."/>
            <person name="Chen Y.Y."/>
            <person name="Wu W.L."/>
            <person name="Hsu J.L."/>
            <person name="Lin Y.F."/>
            <person name="Huang M.D."/>
            <person name="Li C.Y."/>
            <person name="Huang L."/>
            <person name="Wang Z.W."/>
            <person name="Zhao X."/>
            <person name="Zhong W.Y."/>
            <person name="Peng D.H."/>
            <person name="Ahmad S."/>
            <person name="Lan S."/>
            <person name="Zhang J.S."/>
            <person name="Tsai W.C."/>
            <person name="Van de Peer Y."/>
            <person name="Liu Z.J."/>
        </authorList>
    </citation>
    <scope>NUCLEOTIDE SEQUENCE</scope>
    <source>
        <strain evidence="2">CP</strain>
    </source>
</reference>
<keyword evidence="3" id="KW-1185">Reference proteome</keyword>
<protein>
    <submittedName>
        <fullName evidence="2">Uncharacterized protein</fullName>
    </submittedName>
</protein>
<dbReference type="EMBL" id="JAUJYO010000003">
    <property type="protein sequence ID" value="KAK1320256.1"/>
    <property type="molecule type" value="Genomic_DNA"/>
</dbReference>
<proteinExistence type="predicted"/>